<comment type="similarity">
    <text evidence="1">Belongs to the OPI10 family.</text>
</comment>
<dbReference type="GO" id="GO:0005634">
    <property type="term" value="C:nucleus"/>
    <property type="evidence" value="ECO:0007669"/>
    <property type="project" value="TreeGrafter"/>
</dbReference>
<reference evidence="4" key="1">
    <citation type="submission" date="2021-06" db="EMBL/GenBank/DDBJ databases">
        <authorList>
            <person name="Kallberg Y."/>
            <person name="Tangrot J."/>
            <person name="Rosling A."/>
        </authorList>
    </citation>
    <scope>NUCLEOTIDE SEQUENCE</scope>
    <source>
        <strain evidence="4">87-6 pot B 2015</strain>
    </source>
</reference>
<dbReference type="InterPro" id="IPR008493">
    <property type="entry name" value="Hikeshi-like_N"/>
</dbReference>
<dbReference type="GO" id="GO:0005829">
    <property type="term" value="C:cytosol"/>
    <property type="evidence" value="ECO:0007669"/>
    <property type="project" value="TreeGrafter"/>
</dbReference>
<dbReference type="GO" id="GO:0006606">
    <property type="term" value="P:protein import into nucleus"/>
    <property type="evidence" value="ECO:0007669"/>
    <property type="project" value="TreeGrafter"/>
</dbReference>
<dbReference type="PANTHER" id="PTHR12925">
    <property type="entry name" value="HIKESHI FAMILY MEMBER"/>
    <property type="match status" value="1"/>
</dbReference>
<dbReference type="EMBL" id="CAJVPP010000826">
    <property type="protein sequence ID" value="CAG8515261.1"/>
    <property type="molecule type" value="Genomic_DNA"/>
</dbReference>
<feature type="domain" description="Hikeshi-like C-terminal" evidence="3">
    <location>
        <begin position="150"/>
        <end position="209"/>
    </location>
</feature>
<protein>
    <submittedName>
        <fullName evidence="4">16234_t:CDS:1</fullName>
    </submittedName>
</protein>
<dbReference type="InterPro" id="IPR031318">
    <property type="entry name" value="OPI10"/>
</dbReference>
<gene>
    <name evidence="4" type="ORF">FMOSSE_LOCUS4749</name>
</gene>
<sequence length="219" mass="23799">MFGCIVAGRLIQTNLQQVDVNKYVFELPDAATVNHIVVFLLGTIPFDPGYAATVHFLWPGSESGWKLLGMLSNEKPSAIFRLRGTIIPSNGQNPTFGTRLIMGGESGAFSSDSNVSSITATLGISIEPISVIEAQITNLSPQINATSSENISQISINILKNFYNYVTSFCASTIPFGAQKIGIGNSYISAKVFQDWYDGYMRKVKMDPSIVLKNESDTV</sequence>
<proteinExistence type="inferred from homology"/>
<dbReference type="PANTHER" id="PTHR12925:SF0">
    <property type="entry name" value="PROTEIN HIKESHI"/>
    <property type="match status" value="1"/>
</dbReference>
<keyword evidence="5" id="KW-1185">Reference proteome</keyword>
<accession>A0A9N9A223</accession>
<dbReference type="InterPro" id="IPR048364">
    <property type="entry name" value="Hikeshi-like_C"/>
</dbReference>
<feature type="domain" description="Hikeshi-like N-terminal" evidence="2">
    <location>
        <begin position="5"/>
        <end position="140"/>
    </location>
</feature>
<evidence type="ECO:0000259" key="3">
    <source>
        <dbReference type="Pfam" id="PF21057"/>
    </source>
</evidence>
<dbReference type="Pfam" id="PF21057">
    <property type="entry name" value="Hikeshi-like_C"/>
    <property type="match status" value="1"/>
</dbReference>
<evidence type="ECO:0000313" key="4">
    <source>
        <dbReference type="EMBL" id="CAG8515261.1"/>
    </source>
</evidence>
<evidence type="ECO:0000313" key="5">
    <source>
        <dbReference type="Proteomes" id="UP000789375"/>
    </source>
</evidence>
<evidence type="ECO:0000259" key="2">
    <source>
        <dbReference type="Pfam" id="PF05603"/>
    </source>
</evidence>
<dbReference type="Proteomes" id="UP000789375">
    <property type="component" value="Unassembled WGS sequence"/>
</dbReference>
<organism evidence="4 5">
    <name type="scientific">Funneliformis mosseae</name>
    <name type="common">Endomycorrhizal fungus</name>
    <name type="synonym">Glomus mosseae</name>
    <dbReference type="NCBI Taxonomy" id="27381"/>
    <lineage>
        <taxon>Eukaryota</taxon>
        <taxon>Fungi</taxon>
        <taxon>Fungi incertae sedis</taxon>
        <taxon>Mucoromycota</taxon>
        <taxon>Glomeromycotina</taxon>
        <taxon>Glomeromycetes</taxon>
        <taxon>Glomerales</taxon>
        <taxon>Glomeraceae</taxon>
        <taxon>Funneliformis</taxon>
    </lineage>
</organism>
<comment type="caution">
    <text evidence="4">The sequence shown here is derived from an EMBL/GenBank/DDBJ whole genome shotgun (WGS) entry which is preliminary data.</text>
</comment>
<name>A0A9N9A223_FUNMO</name>
<dbReference type="GO" id="GO:0061608">
    <property type="term" value="F:nuclear import signal receptor activity"/>
    <property type="evidence" value="ECO:0007669"/>
    <property type="project" value="TreeGrafter"/>
</dbReference>
<dbReference type="Pfam" id="PF05603">
    <property type="entry name" value="Hikeshi-like_N"/>
    <property type="match status" value="1"/>
</dbReference>
<evidence type="ECO:0000256" key="1">
    <source>
        <dbReference type="ARBA" id="ARBA00006623"/>
    </source>
</evidence>
<dbReference type="AlphaFoldDB" id="A0A9N9A223"/>